<evidence type="ECO:0000256" key="5">
    <source>
        <dbReference type="ARBA" id="ARBA00023128"/>
    </source>
</evidence>
<accession>A0A6G0XBB6</accession>
<feature type="domain" description="Metaxin glutathione S-transferase" evidence="8">
    <location>
        <begin position="204"/>
        <end position="263"/>
    </location>
</feature>
<keyword evidence="6" id="KW-0472">Membrane</keyword>
<dbReference type="EMBL" id="VJMJ01000084">
    <property type="protein sequence ID" value="KAF0737313.1"/>
    <property type="molecule type" value="Genomic_DNA"/>
</dbReference>
<comment type="subcellular location">
    <subcellularLocation>
        <location evidence="1">Mitochondrion outer membrane</location>
    </subcellularLocation>
</comment>
<evidence type="ECO:0008006" key="11">
    <source>
        <dbReference type="Google" id="ProtNLM"/>
    </source>
</evidence>
<keyword evidence="4" id="KW-0653">Protein transport</keyword>
<evidence type="ECO:0000256" key="1">
    <source>
        <dbReference type="ARBA" id="ARBA00004294"/>
    </source>
</evidence>
<dbReference type="InterPro" id="IPR033468">
    <property type="entry name" value="Metaxin_GST"/>
</dbReference>
<dbReference type="InterPro" id="IPR050931">
    <property type="entry name" value="Mito_Protein_Transport_Metaxin"/>
</dbReference>
<dbReference type="Proteomes" id="UP000481153">
    <property type="component" value="Unassembled WGS sequence"/>
</dbReference>
<dbReference type="VEuPathDB" id="FungiDB:AeMF1_010611"/>
<keyword evidence="5" id="KW-0496">Mitochondrion</keyword>
<dbReference type="GO" id="GO:0006626">
    <property type="term" value="P:protein targeting to mitochondrion"/>
    <property type="evidence" value="ECO:0007669"/>
    <property type="project" value="TreeGrafter"/>
</dbReference>
<protein>
    <recommendedName>
        <fullName evidence="11">GST C-terminal domain-containing protein</fullName>
    </recommendedName>
</protein>
<keyword evidence="3" id="KW-1000">Mitochondrion outer membrane</keyword>
<evidence type="ECO:0000256" key="2">
    <source>
        <dbReference type="ARBA" id="ARBA00022448"/>
    </source>
</evidence>
<dbReference type="AlphaFoldDB" id="A0A6G0XBB6"/>
<dbReference type="InterPro" id="IPR019564">
    <property type="entry name" value="Sam37/metaxin_N"/>
</dbReference>
<evidence type="ECO:0000313" key="9">
    <source>
        <dbReference type="EMBL" id="KAF0737313.1"/>
    </source>
</evidence>
<feature type="domain" description="Mitochondrial outer membrane transport complex Sam37/metaxin N-terminal" evidence="7">
    <location>
        <begin position="66"/>
        <end position="180"/>
    </location>
</feature>
<proteinExistence type="predicted"/>
<dbReference type="GO" id="GO:0015031">
    <property type="term" value="P:protein transport"/>
    <property type="evidence" value="ECO:0007669"/>
    <property type="project" value="UniProtKB-KW"/>
</dbReference>
<sequence length="386" mass="43334">MMDGSLMDELDLSFPDRNATLLPTDKSQNANPRSFDTSVRVMPKTSAELGGNARPTLHQFFPAWDVQAYIRFAQIKLHVVNAQYPEYEATGELPQLNDGHFLVPKDDIILHLQTYYQDLDAQLSASQRADSVAFRSLVQEKLQRVLLYCRWVDPITYKEVTRPAVLQVMPFPLNRILPKLIHTRYSNALLETFPSKEHTYLTARDSYVALNARLEASSGPFFFGDRPTSLDAIVFGHVVDALGDNQLRQVVHAHGPRLVQFATYIREAFFDVPVGAALCTQNAPNSFASLQGAFLADFHLVPHAAYAQPYQSLSWSKREVAKAAKAERVAAGDDDEVVTYDKSTRRVLFGALAAIVLYAVSQVSFSISNEDEYGDDDDDFEFEDEE</sequence>
<evidence type="ECO:0000259" key="8">
    <source>
        <dbReference type="Pfam" id="PF17171"/>
    </source>
</evidence>
<keyword evidence="10" id="KW-1185">Reference proteome</keyword>
<comment type="caution">
    <text evidence="9">The sequence shown here is derived from an EMBL/GenBank/DDBJ whole genome shotgun (WGS) entry which is preliminary data.</text>
</comment>
<evidence type="ECO:0000256" key="6">
    <source>
        <dbReference type="ARBA" id="ARBA00023136"/>
    </source>
</evidence>
<dbReference type="GO" id="GO:0001401">
    <property type="term" value="C:SAM complex"/>
    <property type="evidence" value="ECO:0007669"/>
    <property type="project" value="InterPro"/>
</dbReference>
<evidence type="ECO:0000256" key="4">
    <source>
        <dbReference type="ARBA" id="ARBA00022927"/>
    </source>
</evidence>
<name>A0A6G0XBB6_9STRA</name>
<dbReference type="PANTHER" id="PTHR12289">
    <property type="entry name" value="METAXIN RELATED"/>
    <property type="match status" value="1"/>
</dbReference>
<gene>
    <name evidence="9" type="ORF">Ae201684_006483</name>
</gene>
<dbReference type="Pfam" id="PF10568">
    <property type="entry name" value="Tom37"/>
    <property type="match status" value="1"/>
</dbReference>
<evidence type="ECO:0000259" key="7">
    <source>
        <dbReference type="Pfam" id="PF10568"/>
    </source>
</evidence>
<organism evidence="9 10">
    <name type="scientific">Aphanomyces euteiches</name>
    <dbReference type="NCBI Taxonomy" id="100861"/>
    <lineage>
        <taxon>Eukaryota</taxon>
        <taxon>Sar</taxon>
        <taxon>Stramenopiles</taxon>
        <taxon>Oomycota</taxon>
        <taxon>Saprolegniomycetes</taxon>
        <taxon>Saprolegniales</taxon>
        <taxon>Verrucalvaceae</taxon>
        <taxon>Aphanomyces</taxon>
    </lineage>
</organism>
<keyword evidence="2" id="KW-0813">Transport</keyword>
<evidence type="ECO:0000256" key="3">
    <source>
        <dbReference type="ARBA" id="ARBA00022787"/>
    </source>
</evidence>
<dbReference type="PANTHER" id="PTHR12289:SF41">
    <property type="entry name" value="FAILED AXON CONNECTIONS-RELATED"/>
    <property type="match status" value="1"/>
</dbReference>
<dbReference type="Pfam" id="PF17171">
    <property type="entry name" value="GST_C_6"/>
    <property type="match status" value="1"/>
</dbReference>
<evidence type="ECO:0000313" key="10">
    <source>
        <dbReference type="Proteomes" id="UP000481153"/>
    </source>
</evidence>
<reference evidence="9 10" key="1">
    <citation type="submission" date="2019-07" db="EMBL/GenBank/DDBJ databases">
        <title>Genomics analysis of Aphanomyces spp. identifies a new class of oomycete effector associated with host adaptation.</title>
        <authorList>
            <person name="Gaulin E."/>
        </authorList>
    </citation>
    <scope>NUCLEOTIDE SEQUENCE [LARGE SCALE GENOMIC DNA]</scope>
    <source>
        <strain evidence="9 10">ATCC 201684</strain>
    </source>
</reference>